<dbReference type="AlphaFoldDB" id="A0A854QM81"/>
<evidence type="ECO:0000256" key="1">
    <source>
        <dbReference type="SAM" id="MobiDB-lite"/>
    </source>
</evidence>
<keyword evidence="2" id="KW-1133">Transmembrane helix</keyword>
<evidence type="ECO:0000313" key="3">
    <source>
        <dbReference type="EMBL" id="OXG29205.1"/>
    </source>
</evidence>
<protein>
    <submittedName>
        <fullName evidence="3">Uncharacterized protein</fullName>
    </submittedName>
</protein>
<organism evidence="3 4">
    <name type="scientific">Cryptococcus neoformans Tu259-1</name>
    <dbReference type="NCBI Taxonomy" id="1230072"/>
    <lineage>
        <taxon>Eukaryota</taxon>
        <taxon>Fungi</taxon>
        <taxon>Dikarya</taxon>
        <taxon>Basidiomycota</taxon>
        <taxon>Agaricomycotina</taxon>
        <taxon>Tremellomycetes</taxon>
        <taxon>Tremellales</taxon>
        <taxon>Cryptococcaceae</taxon>
        <taxon>Cryptococcus</taxon>
        <taxon>Cryptococcus neoformans species complex</taxon>
    </lineage>
</organism>
<keyword evidence="2" id="KW-0472">Membrane</keyword>
<feature type="transmembrane region" description="Helical" evidence="2">
    <location>
        <begin position="6"/>
        <end position="25"/>
    </location>
</feature>
<comment type="caution">
    <text evidence="3">The sequence shown here is derived from an EMBL/GenBank/DDBJ whole genome shotgun (WGS) entry which is preliminary data.</text>
</comment>
<sequence length="107" mass="12639">MWYVILGYAISGCIFSLSIVNEYFYRVVYLYRDSTPNIPVLASAHTLPVQTLNSTAMTPPTPSQKDKQEAERQVNYERYVECIIIPYRSRRRVITREWRFGNRGEQR</sequence>
<dbReference type="Proteomes" id="UP000199727">
    <property type="component" value="Unassembled WGS sequence"/>
</dbReference>
<dbReference type="EMBL" id="AMKT01000010">
    <property type="protein sequence ID" value="OXG29205.1"/>
    <property type="molecule type" value="Genomic_DNA"/>
</dbReference>
<name>A0A854QM81_CRYNE</name>
<evidence type="ECO:0000256" key="2">
    <source>
        <dbReference type="SAM" id="Phobius"/>
    </source>
</evidence>
<accession>A0A854QM81</accession>
<evidence type="ECO:0000313" key="4">
    <source>
        <dbReference type="Proteomes" id="UP000199727"/>
    </source>
</evidence>
<proteinExistence type="predicted"/>
<keyword evidence="2" id="KW-0812">Transmembrane</keyword>
<feature type="region of interest" description="Disordered" evidence="1">
    <location>
        <begin position="53"/>
        <end position="72"/>
    </location>
</feature>
<gene>
    <name evidence="3" type="ORF">C361_00862</name>
</gene>
<reference evidence="3 4" key="1">
    <citation type="submission" date="2017-06" db="EMBL/GenBank/DDBJ databases">
        <title>Global population genomics of the pathogenic fungus Cryptococcus neoformans var. grubii.</title>
        <authorList>
            <person name="Cuomo C."/>
            <person name="Litvintseva A."/>
            <person name="Chen Y."/>
            <person name="Young S."/>
            <person name="Zeng Q."/>
            <person name="Chapman S."/>
            <person name="Gujja S."/>
            <person name="Saif S."/>
            <person name="Birren B."/>
        </authorList>
    </citation>
    <scope>NUCLEOTIDE SEQUENCE [LARGE SCALE GENOMIC DNA]</scope>
    <source>
        <strain evidence="3 4">Tu259-1</strain>
    </source>
</reference>